<dbReference type="Pfam" id="PF00168">
    <property type="entry name" value="C2"/>
    <property type="match status" value="1"/>
</dbReference>
<dbReference type="OrthoDB" id="67688at2759"/>
<dbReference type="GO" id="GO:0042043">
    <property type="term" value="F:neurexin family protein binding"/>
    <property type="evidence" value="ECO:0007669"/>
    <property type="project" value="TreeGrafter"/>
</dbReference>
<dbReference type="InParanoid" id="A0A6L2P9H6"/>
<comment type="caution">
    <text evidence="2">The sequence shown here is derived from an EMBL/GenBank/DDBJ whole genome shotgun (WGS) entry which is preliminary data.</text>
</comment>
<evidence type="ECO:0000259" key="1">
    <source>
        <dbReference type="Pfam" id="PF00168"/>
    </source>
</evidence>
<reference evidence="3" key="1">
    <citation type="submission" date="2020-01" db="EMBL/GenBank/DDBJ databases">
        <title>Draft genome sequence of the Termite Coptotermes fromosanus.</title>
        <authorList>
            <person name="Itakura S."/>
            <person name="Yosikawa Y."/>
            <person name="Umezawa K."/>
        </authorList>
    </citation>
    <scope>NUCLEOTIDE SEQUENCE [LARGE SCALE GENOMIC DNA]</scope>
</reference>
<dbReference type="InterPro" id="IPR035892">
    <property type="entry name" value="C2_domain_sf"/>
</dbReference>
<dbReference type="InterPro" id="IPR000008">
    <property type="entry name" value="C2_dom"/>
</dbReference>
<dbReference type="EMBL" id="BLKM01000104">
    <property type="protein sequence ID" value="GFG28961.1"/>
    <property type="molecule type" value="Genomic_DNA"/>
</dbReference>
<dbReference type="SUPFAM" id="SSF49562">
    <property type="entry name" value="C2 domain (Calcium/lipid-binding domain, CaLB)"/>
    <property type="match status" value="1"/>
</dbReference>
<dbReference type="GO" id="GO:0006887">
    <property type="term" value="P:exocytosis"/>
    <property type="evidence" value="ECO:0007669"/>
    <property type="project" value="TreeGrafter"/>
</dbReference>
<dbReference type="PANTHER" id="PTHR45716:SF2">
    <property type="entry name" value="BITESIZE, ISOFORM I"/>
    <property type="match status" value="1"/>
</dbReference>
<sequence length="74" mass="8516">MVHHARSLSTVAGGQEPSPYVKVYLLPDPSKVTKRKTKVVRRNCHPTFMEMVSLRNGLRINWHKEGTVCYHLTQ</sequence>
<feature type="domain" description="C2" evidence="1">
    <location>
        <begin position="2"/>
        <end position="53"/>
    </location>
</feature>
<proteinExistence type="predicted"/>
<dbReference type="Gene3D" id="2.60.40.150">
    <property type="entry name" value="C2 domain"/>
    <property type="match status" value="1"/>
</dbReference>
<evidence type="ECO:0000313" key="2">
    <source>
        <dbReference type="EMBL" id="GFG28961.1"/>
    </source>
</evidence>
<accession>A0A6L2P9H6</accession>
<dbReference type="PANTHER" id="PTHR45716">
    <property type="entry name" value="BITESIZE, ISOFORM I"/>
    <property type="match status" value="1"/>
</dbReference>
<protein>
    <recommendedName>
        <fullName evidence="1">C2 domain-containing protein</fullName>
    </recommendedName>
</protein>
<gene>
    <name evidence="2" type="ORF">Cfor_02295</name>
</gene>
<dbReference type="Proteomes" id="UP000502823">
    <property type="component" value="Unassembled WGS sequence"/>
</dbReference>
<name>A0A6L2P9H6_COPFO</name>
<keyword evidence="3" id="KW-1185">Reference proteome</keyword>
<evidence type="ECO:0000313" key="3">
    <source>
        <dbReference type="Proteomes" id="UP000502823"/>
    </source>
</evidence>
<organism evidence="2 3">
    <name type="scientific">Coptotermes formosanus</name>
    <name type="common">Formosan subterranean termite</name>
    <dbReference type="NCBI Taxonomy" id="36987"/>
    <lineage>
        <taxon>Eukaryota</taxon>
        <taxon>Metazoa</taxon>
        <taxon>Ecdysozoa</taxon>
        <taxon>Arthropoda</taxon>
        <taxon>Hexapoda</taxon>
        <taxon>Insecta</taxon>
        <taxon>Pterygota</taxon>
        <taxon>Neoptera</taxon>
        <taxon>Polyneoptera</taxon>
        <taxon>Dictyoptera</taxon>
        <taxon>Blattodea</taxon>
        <taxon>Blattoidea</taxon>
        <taxon>Termitoidae</taxon>
        <taxon>Rhinotermitidae</taxon>
        <taxon>Coptotermes</taxon>
    </lineage>
</organism>
<dbReference type="AlphaFoldDB" id="A0A6L2P9H6"/>